<evidence type="ECO:0000313" key="2">
    <source>
        <dbReference type="Proteomes" id="UP000294581"/>
    </source>
</evidence>
<reference evidence="1 2" key="1">
    <citation type="submission" date="2019-03" db="EMBL/GenBank/DDBJ databases">
        <title>Genomic Encyclopedia of Type Strains, Phase IV (KMG-IV): sequencing the most valuable type-strain genomes for metagenomic binning, comparative biology and taxonomic classification.</title>
        <authorList>
            <person name="Goeker M."/>
        </authorList>
    </citation>
    <scope>NUCLEOTIDE SEQUENCE [LARGE SCALE GENOMIC DNA]</scope>
    <source>
        <strain evidence="1 2">DSM 17974</strain>
    </source>
</reference>
<dbReference type="AlphaFoldDB" id="A0A4R8LWH2"/>
<accession>A0A4R8LWH2</accession>
<keyword evidence="2" id="KW-1185">Reference proteome</keyword>
<dbReference type="Proteomes" id="UP000294581">
    <property type="component" value="Unassembled WGS sequence"/>
</dbReference>
<organism evidence="1 2">
    <name type="scientific">Alicyclobacillus sacchari</name>
    <dbReference type="NCBI Taxonomy" id="392010"/>
    <lineage>
        <taxon>Bacteria</taxon>
        <taxon>Bacillati</taxon>
        <taxon>Bacillota</taxon>
        <taxon>Bacilli</taxon>
        <taxon>Bacillales</taxon>
        <taxon>Alicyclobacillaceae</taxon>
        <taxon>Alicyclobacillus</taxon>
    </lineage>
</organism>
<protein>
    <submittedName>
        <fullName evidence="1">Uncharacterized protein</fullName>
    </submittedName>
</protein>
<gene>
    <name evidence="1" type="ORF">C7445_101142</name>
</gene>
<name>A0A4R8LWH2_9BACL</name>
<comment type="caution">
    <text evidence="1">The sequence shown here is derived from an EMBL/GenBank/DDBJ whole genome shotgun (WGS) entry which is preliminary data.</text>
</comment>
<proteinExistence type="predicted"/>
<evidence type="ECO:0000313" key="1">
    <source>
        <dbReference type="EMBL" id="TDY51147.1"/>
    </source>
</evidence>
<dbReference type="EMBL" id="SORF01000001">
    <property type="protein sequence ID" value="TDY51147.1"/>
    <property type="molecule type" value="Genomic_DNA"/>
</dbReference>
<sequence>MDSTFLPILISGACARNCLAHAFFVIVCRIWTSSTRCAIFSDQRRCRISIESAFEMR</sequence>